<reference evidence="2 3" key="1">
    <citation type="submission" date="2013-02" db="EMBL/GenBank/DDBJ databases">
        <title>A novel strain isolated from Lonar lake, Maharashtra, India.</title>
        <authorList>
            <person name="Singh A."/>
        </authorList>
    </citation>
    <scope>NUCLEOTIDE SEQUENCE [LARGE SCALE GENOMIC DNA]</scope>
    <source>
        <strain evidence="2 3">AK24</strain>
    </source>
</reference>
<gene>
    <name evidence="2" type="ORF">ADIS_4064</name>
</gene>
<feature type="transmembrane region" description="Helical" evidence="1">
    <location>
        <begin position="45"/>
        <end position="65"/>
    </location>
</feature>
<keyword evidence="1" id="KW-1133">Transmembrane helix</keyword>
<dbReference type="STRING" id="1232681.ADIS_4064"/>
<evidence type="ECO:0000313" key="2">
    <source>
        <dbReference type="EMBL" id="EON75360.1"/>
    </source>
</evidence>
<dbReference type="EMBL" id="AQHR01000107">
    <property type="protein sequence ID" value="EON75360.1"/>
    <property type="molecule type" value="Genomic_DNA"/>
</dbReference>
<protein>
    <submittedName>
        <fullName evidence="2">Uncharacterized protein</fullName>
    </submittedName>
</protein>
<dbReference type="RefSeq" id="WP_010856191.1">
    <property type="nucleotide sequence ID" value="NZ_AQHR01000107.1"/>
</dbReference>
<proteinExistence type="predicted"/>
<accession>R7ZMN2</accession>
<keyword evidence="1" id="KW-0812">Transmembrane</keyword>
<dbReference type="Proteomes" id="UP000013909">
    <property type="component" value="Unassembled WGS sequence"/>
</dbReference>
<comment type="caution">
    <text evidence="2">The sequence shown here is derived from an EMBL/GenBank/DDBJ whole genome shotgun (WGS) entry which is preliminary data.</text>
</comment>
<organism evidence="2 3">
    <name type="scientific">Lunatimonas lonarensis</name>
    <dbReference type="NCBI Taxonomy" id="1232681"/>
    <lineage>
        <taxon>Bacteria</taxon>
        <taxon>Pseudomonadati</taxon>
        <taxon>Bacteroidota</taxon>
        <taxon>Cytophagia</taxon>
        <taxon>Cytophagales</taxon>
        <taxon>Cyclobacteriaceae</taxon>
    </lineage>
</organism>
<name>R7ZMN2_9BACT</name>
<evidence type="ECO:0000256" key="1">
    <source>
        <dbReference type="SAM" id="Phobius"/>
    </source>
</evidence>
<dbReference type="AlphaFoldDB" id="R7ZMN2"/>
<evidence type="ECO:0000313" key="3">
    <source>
        <dbReference type="Proteomes" id="UP000013909"/>
    </source>
</evidence>
<keyword evidence="3" id="KW-1185">Reference proteome</keyword>
<dbReference type="OrthoDB" id="826165at2"/>
<sequence>MDDKQVDRLFREKLSGFEMKPKPDSWSRLEGRLSIPKKPHRYHRIWQAAAVVVLGMLGFLAWELVPFRDEPTADHLATSISEDFSMPLEIAIPAPELVEKRQRPREPSKITPSPRKAVAVVGTPELPPKKEEEVSSDISGSEGWKLDDLALEAGFISEIEVGIEPEAADIGEGLVADEPLLVRVRLVSKGYAFAPDKPDLIEGIEDGIEKLSGLMAKVDKGFADLQDVKNNFFSSVGSQMRNRKELR</sequence>
<keyword evidence="1" id="KW-0472">Membrane</keyword>